<feature type="chain" id="PRO_5010244524" description="Glycosylation-dependent cell adhesion molecule 1" evidence="7">
    <location>
        <begin position="19"/>
        <end position="181"/>
    </location>
</feature>
<name>A0A1S3GGF4_DIPOR</name>
<dbReference type="AlphaFoldDB" id="A0A1S3GGF4"/>
<dbReference type="KEGG" id="dord:105997888"/>
<gene>
    <name evidence="9" type="primary">LOC105997888</name>
</gene>
<keyword evidence="8" id="KW-1185">Reference proteome</keyword>
<keyword evidence="5" id="KW-0325">Glycoprotein</keyword>
<dbReference type="GeneID" id="105997888"/>
<proteinExistence type="inferred from homology"/>
<evidence type="ECO:0000256" key="2">
    <source>
        <dbReference type="ARBA" id="ARBA00017339"/>
    </source>
</evidence>
<keyword evidence="3" id="KW-0597">Phosphoprotein</keyword>
<protein>
    <recommendedName>
        <fullName evidence="2">Glycosylation-dependent cell adhesion molecule 1</fullName>
    </recommendedName>
</protein>
<evidence type="ECO:0000256" key="7">
    <source>
        <dbReference type="SAM" id="SignalP"/>
    </source>
</evidence>
<dbReference type="FunCoup" id="A0A1S3GGF4">
    <property type="interactions" value="125"/>
</dbReference>
<dbReference type="OrthoDB" id="9796712at2759"/>
<keyword evidence="4 7" id="KW-0732">Signal</keyword>
<feature type="region of interest" description="Disordered" evidence="6">
    <location>
        <begin position="78"/>
        <end position="123"/>
    </location>
</feature>
<dbReference type="InterPro" id="IPR007906">
    <property type="entry name" value="GLYCAM-1"/>
</dbReference>
<evidence type="ECO:0000256" key="4">
    <source>
        <dbReference type="ARBA" id="ARBA00022729"/>
    </source>
</evidence>
<feature type="compositionally biased region" description="Polar residues" evidence="6">
    <location>
        <begin position="29"/>
        <end position="44"/>
    </location>
</feature>
<organism evidence="8 9">
    <name type="scientific">Dipodomys ordii</name>
    <name type="common">Ord's kangaroo rat</name>
    <dbReference type="NCBI Taxonomy" id="10020"/>
    <lineage>
        <taxon>Eukaryota</taxon>
        <taxon>Metazoa</taxon>
        <taxon>Chordata</taxon>
        <taxon>Craniata</taxon>
        <taxon>Vertebrata</taxon>
        <taxon>Euteleostomi</taxon>
        <taxon>Mammalia</taxon>
        <taxon>Eutheria</taxon>
        <taxon>Euarchontoglires</taxon>
        <taxon>Glires</taxon>
        <taxon>Rodentia</taxon>
        <taxon>Castorimorpha</taxon>
        <taxon>Heteromyidae</taxon>
        <taxon>Dipodomyinae</taxon>
        <taxon>Dipodomys</taxon>
    </lineage>
</organism>
<evidence type="ECO:0000313" key="8">
    <source>
        <dbReference type="Proteomes" id="UP000081671"/>
    </source>
</evidence>
<dbReference type="Pfam" id="PF05242">
    <property type="entry name" value="GLYCAM-1"/>
    <property type="match status" value="1"/>
</dbReference>
<dbReference type="RefSeq" id="XP_012887886.1">
    <property type="nucleotide sequence ID" value="XM_013032432.1"/>
</dbReference>
<feature type="compositionally biased region" description="Basic and acidic residues" evidence="6">
    <location>
        <begin position="89"/>
        <end position="104"/>
    </location>
</feature>
<accession>A0A1S3GGF4</accession>
<evidence type="ECO:0000313" key="9">
    <source>
        <dbReference type="RefSeq" id="XP_012887886.1"/>
    </source>
</evidence>
<feature type="signal peptide" evidence="7">
    <location>
        <begin position="1"/>
        <end position="18"/>
    </location>
</feature>
<evidence type="ECO:0000256" key="1">
    <source>
        <dbReference type="ARBA" id="ARBA00006292"/>
    </source>
</evidence>
<evidence type="ECO:0000256" key="6">
    <source>
        <dbReference type="SAM" id="MobiDB-lite"/>
    </source>
</evidence>
<comment type="similarity">
    <text evidence="1">Belongs to the PP3/GlyCAM-1 family.</text>
</comment>
<sequence length="181" mass="20235">MKFFTVLLLASLAATSLAAPHEPKDEVPTETQHTDAPTQITQTSHSRKDHISNEVLSKEPFIFREELISEDNVVIQATRPKSHKTQQQQEDRFQNAEQPSEKLTEFIPRPGRNQGTGESSWRGIKQKRAGVENSLDRAATSEGKITKMAREIRKELQGLVNASTNILSPRPNGKNVQEVLG</sequence>
<reference evidence="9" key="1">
    <citation type="submission" date="2025-08" db="UniProtKB">
        <authorList>
            <consortium name="RefSeq"/>
        </authorList>
    </citation>
    <scope>IDENTIFICATION</scope>
    <source>
        <tissue evidence="9">Kidney</tissue>
    </source>
</reference>
<evidence type="ECO:0000256" key="3">
    <source>
        <dbReference type="ARBA" id="ARBA00022553"/>
    </source>
</evidence>
<evidence type="ECO:0000256" key="5">
    <source>
        <dbReference type="ARBA" id="ARBA00023180"/>
    </source>
</evidence>
<dbReference type="InParanoid" id="A0A1S3GGF4"/>
<dbReference type="Proteomes" id="UP000081671">
    <property type="component" value="Unplaced"/>
</dbReference>
<feature type="region of interest" description="Disordered" evidence="6">
    <location>
        <begin position="19"/>
        <end position="52"/>
    </location>
</feature>